<dbReference type="PANTHER" id="PTHR33119:SF1">
    <property type="entry name" value="FE2OG DIOXYGENASE DOMAIN-CONTAINING PROTEIN"/>
    <property type="match status" value="1"/>
</dbReference>
<dbReference type="Pfam" id="PF21666">
    <property type="entry name" value="DUF4246_N"/>
    <property type="match status" value="1"/>
</dbReference>
<name>A0A8H7XUL3_PSICU</name>
<evidence type="ECO:0000259" key="2">
    <source>
        <dbReference type="Pfam" id="PF14033"/>
    </source>
</evidence>
<evidence type="ECO:0000256" key="1">
    <source>
        <dbReference type="SAM" id="MobiDB-lite"/>
    </source>
</evidence>
<reference evidence="4" key="1">
    <citation type="submission" date="2021-02" db="EMBL/GenBank/DDBJ databases">
        <title>Psilocybe cubensis genome.</title>
        <authorList>
            <person name="Mckernan K.J."/>
            <person name="Crawford S."/>
            <person name="Trippe A."/>
            <person name="Kane L.T."/>
            <person name="Mclaughlin S."/>
        </authorList>
    </citation>
    <scope>NUCLEOTIDE SEQUENCE [LARGE SCALE GENOMIC DNA]</scope>
    <source>
        <strain evidence="4">MGC-MH-2018</strain>
    </source>
</reference>
<protein>
    <submittedName>
        <fullName evidence="4">Uncharacterized protein</fullName>
    </submittedName>
</protein>
<dbReference type="PANTHER" id="PTHR33119">
    <property type="entry name" value="IFI3P"/>
    <property type="match status" value="1"/>
</dbReference>
<dbReference type="InterPro" id="IPR025340">
    <property type="entry name" value="DUF4246"/>
</dbReference>
<dbReference type="AlphaFoldDB" id="A0A8H7XUL3"/>
<organism evidence="4">
    <name type="scientific">Psilocybe cubensis</name>
    <name type="common">Psychedelic mushroom</name>
    <name type="synonym">Stropharia cubensis</name>
    <dbReference type="NCBI Taxonomy" id="181762"/>
    <lineage>
        <taxon>Eukaryota</taxon>
        <taxon>Fungi</taxon>
        <taxon>Dikarya</taxon>
        <taxon>Basidiomycota</taxon>
        <taxon>Agaricomycotina</taxon>
        <taxon>Agaricomycetes</taxon>
        <taxon>Agaricomycetidae</taxon>
        <taxon>Agaricales</taxon>
        <taxon>Agaricineae</taxon>
        <taxon>Strophariaceae</taxon>
        <taxon>Psilocybe</taxon>
    </lineage>
</organism>
<feature type="domain" description="DUF4246" evidence="2">
    <location>
        <begin position="91"/>
        <end position="526"/>
    </location>
</feature>
<proteinExistence type="predicted"/>
<sequence length="578" mass="65657">MLPGFGLPVNHVPQKGDPEYIDDLYCSALSPGNLYHGFINQRLTTLREFTMMQLMNTITDKPGWQIKVYDPKISYKWKEEALSSGKDISSKMVDWCIDELRYKASLIPDSAPHPPPIVVYNGDVVKSDYAVSPELKIELQNAVKAFEDKIPEHLKDWHPDSDEKVLDLVHPSLYPLVYGLTRVLPDGQITTLDDCIQRSGQGSKSIDNPRGIFGPYRSPYSAKFQWLPCEVDISGEEARITSYINNLHPQEDKPLYKLISKLITVSIPLWNLTMAPLRKGGWGGSLFLHSPRIHYNKVVYDPDPANWPEQEGPQPDHEEGEDRDDDMYLQRRQAWIESTRRIVLPEPGVFKPLPSPPPFSLKDKYGARGLQVIVKLANIELTPDKPEYNGGSWHIEGQMNEHIVATSIYYYSSSNITTSSLSFRQQCWSNIDYDIDYPVGSDYEWLLDIFGCERNEPTVQFVGSVMTPEGRLLTFPNILQHRVEPFKLEDPTKPGHRKIVALFLVDPNIKIISTANVPCQRADWVLNADSSSARSEDGFPITEDAAKDLKLELMEERKEFAVNHGIAFEAMTISLCEH</sequence>
<dbReference type="Pfam" id="PF14033">
    <property type="entry name" value="DUF4246"/>
    <property type="match status" value="1"/>
</dbReference>
<feature type="region of interest" description="Disordered" evidence="1">
    <location>
        <begin position="304"/>
        <end position="325"/>
    </location>
</feature>
<evidence type="ECO:0000313" key="4">
    <source>
        <dbReference type="EMBL" id="KAG5167157.1"/>
    </source>
</evidence>
<dbReference type="InterPro" id="IPR049207">
    <property type="entry name" value="DUF4246_N"/>
</dbReference>
<evidence type="ECO:0000259" key="3">
    <source>
        <dbReference type="Pfam" id="PF21666"/>
    </source>
</evidence>
<comment type="caution">
    <text evidence="4">The sequence shown here is derived from an EMBL/GenBank/DDBJ whole genome shotgun (WGS) entry which is preliminary data.</text>
</comment>
<dbReference type="InterPro" id="IPR049192">
    <property type="entry name" value="DUF4246_C"/>
</dbReference>
<feature type="domain" description="DUF4246" evidence="3">
    <location>
        <begin position="2"/>
        <end position="80"/>
    </location>
</feature>
<dbReference type="OrthoDB" id="415532at2759"/>
<dbReference type="EMBL" id="JAFIQS010000007">
    <property type="protein sequence ID" value="KAG5167157.1"/>
    <property type="molecule type" value="Genomic_DNA"/>
</dbReference>
<accession>A0A8H7XUL3</accession>
<gene>
    <name evidence="4" type="ORF">JR316_007496</name>
</gene>